<feature type="domain" description="DUF1707" evidence="1">
    <location>
        <begin position="1"/>
        <end position="53"/>
    </location>
</feature>
<gene>
    <name evidence="2" type="ORF">HNR30_004947</name>
</gene>
<sequence length="173" mass="19275">MRASDHDRDLTVERLQVAFTEGRLTPVEMDQRLERALAARTHDELEGLLADLPAPAKLVHLESKNGSLQRAGDWEVPRTLRVVSKYGSADLDMSEARCLHPIVEVRFELAYGSAKIVLPVGASADADELRTGWGSVSLEVSQHSGMPHVRVTGELSYGNLVVRYPRKRWFTQS</sequence>
<dbReference type="PANTHER" id="PTHR40763:SF5">
    <property type="entry name" value="MEMBRANE PROTEIN"/>
    <property type="match status" value="1"/>
</dbReference>
<evidence type="ECO:0000313" key="2">
    <source>
        <dbReference type="EMBL" id="MBA2893586.1"/>
    </source>
</evidence>
<dbReference type="AlphaFoldDB" id="A0A7W0CLV1"/>
<dbReference type="Proteomes" id="UP000530928">
    <property type="component" value="Unassembled WGS sequence"/>
</dbReference>
<dbReference type="EMBL" id="JACDUR010000005">
    <property type="protein sequence ID" value="MBA2893586.1"/>
    <property type="molecule type" value="Genomic_DNA"/>
</dbReference>
<dbReference type="Pfam" id="PF08044">
    <property type="entry name" value="DUF1707"/>
    <property type="match status" value="1"/>
</dbReference>
<dbReference type="PANTHER" id="PTHR40763">
    <property type="entry name" value="MEMBRANE PROTEIN-RELATED"/>
    <property type="match status" value="1"/>
</dbReference>
<name>A0A7W0CLV1_9ACTN</name>
<reference evidence="2 3" key="1">
    <citation type="submission" date="2020-07" db="EMBL/GenBank/DDBJ databases">
        <title>Genomic Encyclopedia of Type Strains, Phase IV (KMG-IV): sequencing the most valuable type-strain genomes for metagenomic binning, comparative biology and taxonomic classification.</title>
        <authorList>
            <person name="Goeker M."/>
        </authorList>
    </citation>
    <scope>NUCLEOTIDE SEQUENCE [LARGE SCALE GENOMIC DNA]</scope>
    <source>
        <strain evidence="2 3">DSM 45533</strain>
    </source>
</reference>
<protein>
    <recommendedName>
        <fullName evidence="1">DUF1707 domain-containing protein</fullName>
    </recommendedName>
</protein>
<dbReference type="InterPro" id="IPR012551">
    <property type="entry name" value="DUF1707_SHOCT-like"/>
</dbReference>
<evidence type="ECO:0000313" key="3">
    <source>
        <dbReference type="Proteomes" id="UP000530928"/>
    </source>
</evidence>
<proteinExistence type="predicted"/>
<accession>A0A7W0CLV1</accession>
<dbReference type="RefSeq" id="WP_181612387.1">
    <property type="nucleotide sequence ID" value="NZ_BAABAM010000005.1"/>
</dbReference>
<keyword evidence="3" id="KW-1185">Reference proteome</keyword>
<evidence type="ECO:0000259" key="1">
    <source>
        <dbReference type="Pfam" id="PF08044"/>
    </source>
</evidence>
<comment type="caution">
    <text evidence="2">The sequence shown here is derived from an EMBL/GenBank/DDBJ whole genome shotgun (WGS) entry which is preliminary data.</text>
</comment>
<organism evidence="2 3">
    <name type="scientific">Nonomuraea soli</name>
    <dbReference type="NCBI Taxonomy" id="1032476"/>
    <lineage>
        <taxon>Bacteria</taxon>
        <taxon>Bacillati</taxon>
        <taxon>Actinomycetota</taxon>
        <taxon>Actinomycetes</taxon>
        <taxon>Streptosporangiales</taxon>
        <taxon>Streptosporangiaceae</taxon>
        <taxon>Nonomuraea</taxon>
    </lineage>
</organism>